<dbReference type="GO" id="GO:0005634">
    <property type="term" value="C:nucleus"/>
    <property type="evidence" value="ECO:0007669"/>
    <property type="project" value="TreeGrafter"/>
</dbReference>
<comment type="catalytic activity">
    <reaction evidence="5">
        <text>a 5'-end (N(2),N(7)-dimethyl 5'-triphosphoguanosine)-ribonucleoside in snRNA + S-adenosyl-L-methionine = a 5'-end (N(2),N(2),N(7)-trimethyl 5'-triphosphoguanosine)-ribonucleoside in snRNA + S-adenosyl-L-homocysteine + H(+)</text>
        <dbReference type="Rhea" id="RHEA:78479"/>
        <dbReference type="Rhea" id="RHEA-COMP:19087"/>
        <dbReference type="Rhea" id="RHEA-COMP:19089"/>
        <dbReference type="ChEBI" id="CHEBI:15378"/>
        <dbReference type="ChEBI" id="CHEBI:57856"/>
        <dbReference type="ChEBI" id="CHEBI:59789"/>
        <dbReference type="ChEBI" id="CHEBI:167623"/>
        <dbReference type="ChEBI" id="CHEBI:172880"/>
    </reaction>
    <physiologicalReaction direction="left-to-right" evidence="5">
        <dbReference type="Rhea" id="RHEA:78480"/>
    </physiologicalReaction>
</comment>
<organism evidence="9 10">
    <name type="scientific">Cinara cedri</name>
    <dbReference type="NCBI Taxonomy" id="506608"/>
    <lineage>
        <taxon>Eukaryota</taxon>
        <taxon>Metazoa</taxon>
        <taxon>Ecdysozoa</taxon>
        <taxon>Arthropoda</taxon>
        <taxon>Hexapoda</taxon>
        <taxon>Insecta</taxon>
        <taxon>Pterygota</taxon>
        <taxon>Neoptera</taxon>
        <taxon>Paraneoptera</taxon>
        <taxon>Hemiptera</taxon>
        <taxon>Sternorrhyncha</taxon>
        <taxon>Aphidomorpha</taxon>
        <taxon>Aphidoidea</taxon>
        <taxon>Aphididae</taxon>
        <taxon>Lachninae</taxon>
        <taxon>Cinara</taxon>
    </lineage>
</organism>
<dbReference type="PANTHER" id="PTHR14741:SF32">
    <property type="entry name" value="TRIMETHYLGUANOSINE SYNTHASE"/>
    <property type="match status" value="1"/>
</dbReference>
<keyword evidence="9" id="KW-0808">Transferase</keyword>
<dbReference type="GO" id="GO:0071164">
    <property type="term" value="F:RNA cap trimethylguanosine synthase activity"/>
    <property type="evidence" value="ECO:0007669"/>
    <property type="project" value="TreeGrafter"/>
</dbReference>
<dbReference type="CDD" id="cd02440">
    <property type="entry name" value="AdoMet_MTases"/>
    <property type="match status" value="1"/>
</dbReference>
<gene>
    <name evidence="9" type="ORF">CINCED_3A023196</name>
</gene>
<evidence type="ECO:0000256" key="5">
    <source>
        <dbReference type="ARBA" id="ARBA00048763"/>
    </source>
</evidence>
<evidence type="ECO:0000256" key="7">
    <source>
        <dbReference type="ARBA" id="ARBA00049790"/>
    </source>
</evidence>
<dbReference type="EMBL" id="CABPRJ010001429">
    <property type="protein sequence ID" value="VVC35882.1"/>
    <property type="molecule type" value="Genomic_DNA"/>
</dbReference>
<comment type="catalytic activity">
    <reaction evidence="3">
        <text>a 5'-end (N(2),N(7)-dimethyl 5'-triphosphoguanosine)-ribonucleoside in snoRNA + S-adenosyl-L-methionine = a 5'-end (N(2),N(2),N(7)-trimethyl 5'-triphosphoguanosine)-ribonucleoside in snoRNA + S-adenosyl-L-homocysteine + H(+)</text>
        <dbReference type="Rhea" id="RHEA:78507"/>
        <dbReference type="Rhea" id="RHEA-COMP:19088"/>
        <dbReference type="Rhea" id="RHEA-COMP:19090"/>
        <dbReference type="ChEBI" id="CHEBI:15378"/>
        <dbReference type="ChEBI" id="CHEBI:57856"/>
        <dbReference type="ChEBI" id="CHEBI:59789"/>
        <dbReference type="ChEBI" id="CHEBI:167623"/>
        <dbReference type="ChEBI" id="CHEBI:172880"/>
    </reaction>
    <physiologicalReaction direction="left-to-right" evidence="3">
        <dbReference type="Rhea" id="RHEA:78508"/>
    </physiologicalReaction>
</comment>
<name>A0A5E4MUA4_9HEMI</name>
<dbReference type="SUPFAM" id="SSF53335">
    <property type="entry name" value="S-adenosyl-L-methionine-dependent methyltransferases"/>
    <property type="match status" value="1"/>
</dbReference>
<dbReference type="OrthoDB" id="6619622at2759"/>
<evidence type="ECO:0000313" key="10">
    <source>
        <dbReference type="Proteomes" id="UP000325440"/>
    </source>
</evidence>
<evidence type="ECO:0000313" key="9">
    <source>
        <dbReference type="EMBL" id="VVC35882.1"/>
    </source>
</evidence>
<evidence type="ECO:0000256" key="8">
    <source>
        <dbReference type="SAM" id="MobiDB-lite"/>
    </source>
</evidence>
<dbReference type="Pfam" id="PF09445">
    <property type="entry name" value="Methyltransf_15"/>
    <property type="match status" value="1"/>
</dbReference>
<dbReference type="AlphaFoldDB" id="A0A5E4MUA4"/>
<dbReference type="PANTHER" id="PTHR14741">
    <property type="entry name" value="S-ADENOSYLMETHIONINE-DEPENDENT METHYLTRANSFERASE RELATED"/>
    <property type="match status" value="1"/>
</dbReference>
<feature type="region of interest" description="Disordered" evidence="8">
    <location>
        <begin position="447"/>
        <end position="473"/>
    </location>
</feature>
<proteinExistence type="inferred from homology"/>
<evidence type="ECO:0000256" key="4">
    <source>
        <dbReference type="ARBA" id="ARBA00048740"/>
    </source>
</evidence>
<evidence type="ECO:0000256" key="1">
    <source>
        <dbReference type="ARBA" id="ARBA00018517"/>
    </source>
</evidence>
<sequence>MITNVNGSDCADFQQDCGRPMSNARRRWHAGLDFNPCALHMPSGASPHLWIGECPADMQGAEVPKRASAANHRVGNTTANQERSTISIDAISCYERLYDLAVRRIVDAEKVIEYLMFMIFKLKLGQAMYEYTLKHLTTNLSTSVKDEKDTTIAGQLFVSIIKSGLVLNDQDYWEPAMKEILNILKNNNSKSTLYILILNFIEGLKRDIGERMQYRSLNQAFRIIEKTINERIRKEKELIEEKAMLKIREEKQSAPPVTVNTIKNYLKTNVKRTAYNRKEAEDYAIRVKSFCCDQTETTAHELDRVKKYWLMRKLLFQRFDCGILLDHESFYSVCPEVLGKHIANRCRFPDGVAVDPFCGAGGNVIQLAATCRKVIAMDIDPIKLKLARHNADIYGCQDRIAFRENDYFGGTAVQTGDVVVTSPPWGGPEYLGREVYSLSSMCEENGGRRSHCAYSENNGTEATSTKDRGQKRDSECSEEDITLVLLKCEFFDRLYFI</sequence>
<dbReference type="Gene3D" id="3.40.50.150">
    <property type="entry name" value="Vaccinia Virus protein VP39"/>
    <property type="match status" value="1"/>
</dbReference>
<keyword evidence="9" id="KW-0489">Methyltransferase</keyword>
<comment type="catalytic activity">
    <reaction evidence="4">
        <text>a 5'-end (N(7)-methyl 5'-triphosphoguanosine)-ribonucleoside in snoRNA + S-adenosyl-L-methionine = a 5'-end (N(2),N(7)-dimethyl 5'-triphosphoguanosine)-ribonucleoside in snoRNA + S-adenosyl-L-homocysteine + H(+)</text>
        <dbReference type="Rhea" id="RHEA:78475"/>
        <dbReference type="Rhea" id="RHEA-COMP:19086"/>
        <dbReference type="Rhea" id="RHEA-COMP:19088"/>
        <dbReference type="ChEBI" id="CHEBI:15378"/>
        <dbReference type="ChEBI" id="CHEBI:57856"/>
        <dbReference type="ChEBI" id="CHEBI:59789"/>
        <dbReference type="ChEBI" id="CHEBI:156461"/>
        <dbReference type="ChEBI" id="CHEBI:172880"/>
    </reaction>
    <physiologicalReaction direction="left-to-right" evidence="4">
        <dbReference type="Rhea" id="RHEA:78476"/>
    </physiologicalReaction>
</comment>
<dbReference type="Proteomes" id="UP000325440">
    <property type="component" value="Unassembled WGS sequence"/>
</dbReference>
<evidence type="ECO:0000256" key="6">
    <source>
        <dbReference type="ARBA" id="ARBA00049075"/>
    </source>
</evidence>
<reference evidence="9 10" key="1">
    <citation type="submission" date="2019-08" db="EMBL/GenBank/DDBJ databases">
        <authorList>
            <person name="Alioto T."/>
            <person name="Alioto T."/>
            <person name="Gomez Garrido J."/>
        </authorList>
    </citation>
    <scope>NUCLEOTIDE SEQUENCE [LARGE SCALE GENOMIC DNA]</scope>
</reference>
<evidence type="ECO:0000256" key="3">
    <source>
        <dbReference type="ARBA" id="ARBA00047418"/>
    </source>
</evidence>
<dbReference type="InterPro" id="IPR029063">
    <property type="entry name" value="SAM-dependent_MTases_sf"/>
</dbReference>
<comment type="similarity">
    <text evidence="2">Belongs to the methyltransferase superfamily. Trimethylguanosine synthase family.</text>
</comment>
<keyword evidence="10" id="KW-1185">Reference proteome</keyword>
<dbReference type="InterPro" id="IPR019012">
    <property type="entry name" value="RNA_cap_Gua-N2-MeTrfase"/>
</dbReference>
<accession>A0A5E4MUA4</accession>
<evidence type="ECO:0000256" key="2">
    <source>
        <dbReference type="ARBA" id="ARBA00025783"/>
    </source>
</evidence>
<feature type="compositionally biased region" description="Basic and acidic residues" evidence="8">
    <location>
        <begin position="464"/>
        <end position="473"/>
    </location>
</feature>
<protein>
    <recommendedName>
        <fullName evidence="1">Trimethylguanosine synthase</fullName>
    </recommendedName>
    <alternativeName>
        <fullName evidence="7">Cap-specific guanine-N(2) methyltransferase</fullName>
    </alternativeName>
</protein>
<comment type="catalytic activity">
    <reaction evidence="6">
        <text>a 5'-end (N(7)-methyl 5'-triphosphoguanosine)-ribonucleoside in snRNA + S-adenosyl-L-methionine = a 5'-end (N(2),N(7)-dimethyl 5'-triphosphoguanosine)-ribonucleoside in snRNA + S-adenosyl-L-homocysteine + H(+)</text>
        <dbReference type="Rhea" id="RHEA:78471"/>
        <dbReference type="Rhea" id="RHEA-COMP:19085"/>
        <dbReference type="Rhea" id="RHEA-COMP:19087"/>
        <dbReference type="ChEBI" id="CHEBI:15378"/>
        <dbReference type="ChEBI" id="CHEBI:57856"/>
        <dbReference type="ChEBI" id="CHEBI:59789"/>
        <dbReference type="ChEBI" id="CHEBI:156461"/>
        <dbReference type="ChEBI" id="CHEBI:172880"/>
    </reaction>
    <physiologicalReaction direction="left-to-right" evidence="6">
        <dbReference type="Rhea" id="RHEA:78472"/>
    </physiologicalReaction>
</comment>